<feature type="compositionally biased region" description="Acidic residues" evidence="3">
    <location>
        <begin position="153"/>
        <end position="162"/>
    </location>
</feature>
<comment type="caution">
    <text evidence="5">The sequence shown here is derived from an EMBL/GenBank/DDBJ whole genome shotgun (WGS) entry which is preliminary data.</text>
</comment>
<dbReference type="EMBL" id="CAWUOM010000048">
    <property type="protein sequence ID" value="CAK7268615.1"/>
    <property type="molecule type" value="Genomic_DNA"/>
</dbReference>
<dbReference type="InterPro" id="IPR001711">
    <property type="entry name" value="PLipase_C_Pinositol-sp_Y"/>
</dbReference>
<dbReference type="SMART" id="SM00149">
    <property type="entry name" value="PLCYc"/>
    <property type="match status" value="1"/>
</dbReference>
<organism evidence="5 6">
    <name type="scientific">Sporothrix epigloea</name>
    <dbReference type="NCBI Taxonomy" id="1892477"/>
    <lineage>
        <taxon>Eukaryota</taxon>
        <taxon>Fungi</taxon>
        <taxon>Dikarya</taxon>
        <taxon>Ascomycota</taxon>
        <taxon>Pezizomycotina</taxon>
        <taxon>Sordariomycetes</taxon>
        <taxon>Sordariomycetidae</taxon>
        <taxon>Ophiostomatales</taxon>
        <taxon>Ophiostomataceae</taxon>
        <taxon>Sporothrix</taxon>
    </lineage>
</organism>
<evidence type="ECO:0000313" key="5">
    <source>
        <dbReference type="EMBL" id="CAK7268615.1"/>
    </source>
</evidence>
<keyword evidence="2" id="KW-0378">Hydrolase</keyword>
<dbReference type="Gene3D" id="2.60.40.150">
    <property type="entry name" value="C2 domain"/>
    <property type="match status" value="1"/>
</dbReference>
<evidence type="ECO:0000313" key="6">
    <source>
        <dbReference type="Proteomes" id="UP001642501"/>
    </source>
</evidence>
<feature type="region of interest" description="Disordered" evidence="3">
    <location>
        <begin position="618"/>
        <end position="651"/>
    </location>
</feature>
<name>A0ABP0DNI3_9PEZI</name>
<dbReference type="CDD" id="cd00275">
    <property type="entry name" value="C2_PLC_like"/>
    <property type="match status" value="1"/>
</dbReference>
<feature type="compositionally biased region" description="Polar residues" evidence="3">
    <location>
        <begin position="204"/>
        <end position="217"/>
    </location>
</feature>
<keyword evidence="1" id="KW-0807">Transducer</keyword>
<keyword evidence="6" id="KW-1185">Reference proteome</keyword>
<dbReference type="Pfam" id="PF00388">
    <property type="entry name" value="PI-PLC-X"/>
    <property type="match status" value="1"/>
</dbReference>
<dbReference type="InterPro" id="IPR000008">
    <property type="entry name" value="C2_dom"/>
</dbReference>
<dbReference type="EC" id="3.1.4.11" evidence="2"/>
<feature type="compositionally biased region" description="Basic and acidic residues" evidence="3">
    <location>
        <begin position="220"/>
        <end position="235"/>
    </location>
</feature>
<evidence type="ECO:0000259" key="4">
    <source>
        <dbReference type="PROSITE" id="PS50008"/>
    </source>
</evidence>
<feature type="compositionally biased region" description="Polar residues" evidence="3">
    <location>
        <begin position="164"/>
        <end position="177"/>
    </location>
</feature>
<dbReference type="PANTHER" id="PTHR10336">
    <property type="entry name" value="PHOSPHOINOSITIDE-SPECIFIC PHOSPHOLIPASE C FAMILY PROTEIN"/>
    <property type="match status" value="1"/>
</dbReference>
<feature type="domain" description="PI-PLC Y-box" evidence="4">
    <location>
        <begin position="433"/>
        <end position="546"/>
    </location>
</feature>
<dbReference type="Proteomes" id="UP001642501">
    <property type="component" value="Unassembled WGS sequence"/>
</dbReference>
<dbReference type="InterPro" id="IPR035892">
    <property type="entry name" value="C2_domain_sf"/>
</dbReference>
<dbReference type="PRINTS" id="PR00390">
    <property type="entry name" value="PHPHLIPASEC"/>
</dbReference>
<feature type="region of interest" description="Disordered" evidence="3">
    <location>
        <begin position="397"/>
        <end position="422"/>
    </location>
</feature>
<dbReference type="Pfam" id="PF00387">
    <property type="entry name" value="PI-PLC-Y"/>
    <property type="match status" value="1"/>
</dbReference>
<keyword evidence="2" id="KW-0442">Lipid degradation</keyword>
<proteinExistence type="predicted"/>
<reference evidence="5 6" key="1">
    <citation type="submission" date="2024-01" db="EMBL/GenBank/DDBJ databases">
        <authorList>
            <person name="Allen C."/>
            <person name="Tagirdzhanova G."/>
        </authorList>
    </citation>
    <scope>NUCLEOTIDE SEQUENCE [LARGE SCALE GENOMIC DNA]</scope>
    <source>
        <strain evidence="5 6">CBS 573.63</strain>
    </source>
</reference>
<dbReference type="InterPro" id="IPR000909">
    <property type="entry name" value="PLipase_C_PInositol-sp_X_dom"/>
</dbReference>
<evidence type="ECO:0000256" key="3">
    <source>
        <dbReference type="SAM" id="MobiDB-lite"/>
    </source>
</evidence>
<dbReference type="InterPro" id="IPR056584">
    <property type="entry name" value="EF-hand_15"/>
</dbReference>
<sequence length="812" mass="87732">MSQMPEAAAVPVEVPASTAAASTLLVAELDATMLSHLLRIFHMHANSPDHAWDADQVATFLTRIQRDDCIANEPLAGMDFHSFLRYLMSPTADVAAPLPLQDVESFPLSSYFINSSHNTYLTGNQLYSDASTAAYRTVLERGCRCIEIDVWDGEDSDSDSSSDAESNGLDNSSSDEASNLEKRQKKRAARQEMVQRAKDKARQTLPSSLTTRFSKSTLGRRLEHYVEKNTEDRPARPKRAPSSSQDGKALPPPPVEPRVLHGHTLTREVSFRAVCATIRKYAFATTDMPLIVSLEVHCTAQQQDVMVQIMEQEWGSLLLERKSPDAPKTKTDDLSSTNPVALPSPGSLCNKIIIKVKYAPAPSSSGQSGSTGGIEDNGAANVDRGLSDKLANIATTTSTTNTISPSPSLDVSIPGTPGATGAAKKTTKISQALGQLGIYTQGVSFKSLAQPEADMPTHVFSLSEKTLMEVHAKHGLALFNHNRRFFMRAYPSGLRIGSSNLDPACFWRKGVQIAALNWQNCDKGMMLNDAMFLGTGGYVLKPQGYRGDAIESNTVFPEQMPSTADVSFRLPPTVPISLSGPNAGLVASLPLIPKLLNLSITVIAAQGLALPRTEVLSCTDDDGKSSDDAGSDTSIDTSSEPAAPMSSTPSSRTLRPFVKIVLHVEDHPERAVLRSATGDDAEKDGMGEYKVKTRVAKDSRRGDGGRNPDFGQEVLRWTNVPLAALLPTTATDAARTPEITATESAAIAASLSFVRFLVKDMGGPMRRDVLLGWAAVRLDRLQSGYRLVRLRDPLHARLNGALLLVKIDKQLT</sequence>
<evidence type="ECO:0000256" key="2">
    <source>
        <dbReference type="RuleBase" id="RU361133"/>
    </source>
</evidence>
<comment type="catalytic activity">
    <reaction evidence="2">
        <text>a 1,2-diacyl-sn-glycero-3-phospho-(1D-myo-inositol-4,5-bisphosphate) + H2O = 1D-myo-inositol 1,4,5-trisphosphate + a 1,2-diacyl-sn-glycerol + H(+)</text>
        <dbReference type="Rhea" id="RHEA:33179"/>
        <dbReference type="ChEBI" id="CHEBI:15377"/>
        <dbReference type="ChEBI" id="CHEBI:15378"/>
        <dbReference type="ChEBI" id="CHEBI:17815"/>
        <dbReference type="ChEBI" id="CHEBI:58456"/>
        <dbReference type="ChEBI" id="CHEBI:203600"/>
        <dbReference type="EC" id="3.1.4.11"/>
    </reaction>
</comment>
<dbReference type="InterPro" id="IPR001192">
    <property type="entry name" value="PI-PLC_fam"/>
</dbReference>
<keyword evidence="2" id="KW-0443">Lipid metabolism</keyword>
<feature type="compositionally biased region" description="Polar residues" evidence="3">
    <location>
        <begin position="635"/>
        <end position="651"/>
    </location>
</feature>
<dbReference type="SUPFAM" id="SSF51695">
    <property type="entry name" value="PLC-like phosphodiesterases"/>
    <property type="match status" value="1"/>
</dbReference>
<accession>A0ABP0DNI3</accession>
<dbReference type="InterPro" id="IPR017946">
    <property type="entry name" value="PLC-like_Pdiesterase_TIM-brl"/>
</dbReference>
<dbReference type="PROSITE" id="PS50007">
    <property type="entry name" value="PIPLC_X_DOMAIN"/>
    <property type="match status" value="1"/>
</dbReference>
<protein>
    <recommendedName>
        <fullName evidence="2">Phosphoinositide phospholipase C</fullName>
        <ecNumber evidence="2">3.1.4.11</ecNumber>
    </recommendedName>
</protein>
<dbReference type="SMART" id="SM00239">
    <property type="entry name" value="C2"/>
    <property type="match status" value="1"/>
</dbReference>
<dbReference type="PANTHER" id="PTHR10336:SF82">
    <property type="entry name" value="PHOSPHOINOSITIDE PHOSPHOLIPASE C"/>
    <property type="match status" value="1"/>
</dbReference>
<dbReference type="Gene3D" id="3.20.20.190">
    <property type="entry name" value="Phosphatidylinositol (PI) phosphodiesterase"/>
    <property type="match status" value="2"/>
</dbReference>
<dbReference type="Pfam" id="PF23617">
    <property type="entry name" value="EF-hand_15"/>
    <property type="match status" value="1"/>
</dbReference>
<feature type="region of interest" description="Disordered" evidence="3">
    <location>
        <begin position="153"/>
        <end position="254"/>
    </location>
</feature>
<dbReference type="SMART" id="SM00148">
    <property type="entry name" value="PLCXc"/>
    <property type="match status" value="1"/>
</dbReference>
<dbReference type="PROSITE" id="PS50008">
    <property type="entry name" value="PIPLC_Y_DOMAIN"/>
    <property type="match status" value="1"/>
</dbReference>
<evidence type="ECO:0000256" key="1">
    <source>
        <dbReference type="ARBA" id="ARBA00023224"/>
    </source>
</evidence>
<feature type="compositionally biased region" description="Basic and acidic residues" evidence="3">
    <location>
        <begin position="189"/>
        <end position="202"/>
    </location>
</feature>
<dbReference type="SUPFAM" id="SSF49562">
    <property type="entry name" value="C2 domain (Calcium/lipid-binding domain, CaLB)"/>
    <property type="match status" value="1"/>
</dbReference>
<gene>
    <name evidence="5" type="ORF">SEPCBS57363_003183</name>
</gene>